<dbReference type="EMBL" id="JACHMO010000001">
    <property type="protein sequence ID" value="MBB5802239.1"/>
    <property type="molecule type" value="Genomic_DNA"/>
</dbReference>
<organism evidence="2 3">
    <name type="scientific">Saccharothrix ecbatanensis</name>
    <dbReference type="NCBI Taxonomy" id="1105145"/>
    <lineage>
        <taxon>Bacteria</taxon>
        <taxon>Bacillati</taxon>
        <taxon>Actinomycetota</taxon>
        <taxon>Actinomycetes</taxon>
        <taxon>Pseudonocardiales</taxon>
        <taxon>Pseudonocardiaceae</taxon>
        <taxon>Saccharothrix</taxon>
    </lineage>
</organism>
<dbReference type="InterPro" id="IPR050490">
    <property type="entry name" value="Bact_solute-bd_prot1"/>
</dbReference>
<dbReference type="RefSeq" id="WP_184918832.1">
    <property type="nucleotide sequence ID" value="NZ_JACHMO010000001.1"/>
</dbReference>
<dbReference type="Gene3D" id="3.40.190.10">
    <property type="entry name" value="Periplasmic binding protein-like II"/>
    <property type="match status" value="1"/>
</dbReference>
<comment type="caution">
    <text evidence="2">The sequence shown here is derived from an EMBL/GenBank/DDBJ whole genome shotgun (WGS) entry which is preliminary data.</text>
</comment>
<dbReference type="AlphaFoldDB" id="A0A7W9HI33"/>
<keyword evidence="3" id="KW-1185">Reference proteome</keyword>
<sequence>MSKRLLVAAVAALMAVAGCGGGSDDASDGKTLKLWHYEGPDSAMGVAWAEAIKQFEASHPGVKVEFEEKGFEQIQKTAPMVLNSNDAPDLLEYNKGNATAGLLSKQGLLTDMSEEVTKRGWDKKLGPGIDTTAKYDERGVMGSGKWYGIPNYAEYVMVYYNKTMFDQQGLAEPKTLDELTAAMAKFVAAGITPLALGGAEYPAHQLFYQLALTKADRDWVDRFQRYTGDVNFHDNTWVYGAETFAKWLREGYISKDSAGVKAEEMGVSFMQGKAPIMVSGSWWYGRVASQVKDFEWASVPWPGMTAGSSGNLWVVPKGSKNKQLAYDFIEITMSPAIQDKLRDAGGIAVAPSATPPTDPKTKQLNDDFKTISDADRLAFYPDWPAPGFYDAQVSSVQKLITGQAGPHEVLTEMADYYKENTASVGK</sequence>
<evidence type="ECO:0000256" key="1">
    <source>
        <dbReference type="SAM" id="SignalP"/>
    </source>
</evidence>
<dbReference type="SUPFAM" id="SSF53850">
    <property type="entry name" value="Periplasmic binding protein-like II"/>
    <property type="match status" value="1"/>
</dbReference>
<dbReference type="PANTHER" id="PTHR43649:SF14">
    <property type="entry name" value="BLR3389 PROTEIN"/>
    <property type="match status" value="1"/>
</dbReference>
<name>A0A7W9HI33_9PSEU</name>
<keyword evidence="1" id="KW-0732">Signal</keyword>
<proteinExistence type="predicted"/>
<protein>
    <submittedName>
        <fullName evidence="2">Raffinose/stachyose/melibiose transport system substrate-binding protein</fullName>
    </submittedName>
</protein>
<dbReference type="Pfam" id="PF13416">
    <property type="entry name" value="SBP_bac_8"/>
    <property type="match status" value="1"/>
</dbReference>
<gene>
    <name evidence="2" type="ORF">F4560_002007</name>
</gene>
<feature type="signal peptide" evidence="1">
    <location>
        <begin position="1"/>
        <end position="22"/>
    </location>
</feature>
<evidence type="ECO:0000313" key="3">
    <source>
        <dbReference type="Proteomes" id="UP000552097"/>
    </source>
</evidence>
<dbReference type="PANTHER" id="PTHR43649">
    <property type="entry name" value="ARABINOSE-BINDING PROTEIN-RELATED"/>
    <property type="match status" value="1"/>
</dbReference>
<reference evidence="2 3" key="1">
    <citation type="submission" date="2020-08" db="EMBL/GenBank/DDBJ databases">
        <title>Sequencing the genomes of 1000 actinobacteria strains.</title>
        <authorList>
            <person name="Klenk H.-P."/>
        </authorList>
    </citation>
    <scope>NUCLEOTIDE SEQUENCE [LARGE SCALE GENOMIC DNA]</scope>
    <source>
        <strain evidence="2 3">DSM 45486</strain>
    </source>
</reference>
<feature type="chain" id="PRO_5039307401" evidence="1">
    <location>
        <begin position="23"/>
        <end position="426"/>
    </location>
</feature>
<evidence type="ECO:0000313" key="2">
    <source>
        <dbReference type="EMBL" id="MBB5802239.1"/>
    </source>
</evidence>
<accession>A0A7W9HI33</accession>
<dbReference type="Proteomes" id="UP000552097">
    <property type="component" value="Unassembled WGS sequence"/>
</dbReference>
<dbReference type="PROSITE" id="PS51257">
    <property type="entry name" value="PROKAR_LIPOPROTEIN"/>
    <property type="match status" value="1"/>
</dbReference>
<dbReference type="InterPro" id="IPR006059">
    <property type="entry name" value="SBP"/>
</dbReference>